<dbReference type="RefSeq" id="WP_160825765.1">
    <property type="nucleotide sequence ID" value="NZ_JBHSXE010000001.1"/>
</dbReference>
<reference evidence="3" key="1">
    <citation type="journal article" date="2019" name="Int. J. Syst. Evol. Microbiol.">
        <title>The Global Catalogue of Microorganisms (GCM) 10K type strain sequencing project: providing services to taxonomists for standard genome sequencing and annotation.</title>
        <authorList>
            <consortium name="The Broad Institute Genomics Platform"/>
            <consortium name="The Broad Institute Genome Sequencing Center for Infectious Disease"/>
            <person name="Wu L."/>
            <person name="Ma J."/>
        </authorList>
    </citation>
    <scope>NUCLEOTIDE SEQUENCE [LARGE SCALE GENOMIC DNA]</scope>
    <source>
        <strain evidence="3">JCM 3369</strain>
    </source>
</reference>
<dbReference type="Proteomes" id="UP001596380">
    <property type="component" value="Unassembled WGS sequence"/>
</dbReference>
<proteinExistence type="predicted"/>
<name>A0ABW2CW63_9ACTN</name>
<evidence type="ECO:0000256" key="1">
    <source>
        <dbReference type="SAM" id="MobiDB-lite"/>
    </source>
</evidence>
<keyword evidence="3" id="KW-1185">Reference proteome</keyword>
<organism evidence="2 3">
    <name type="scientific">Actinomadura yumaensis</name>
    <dbReference type="NCBI Taxonomy" id="111807"/>
    <lineage>
        <taxon>Bacteria</taxon>
        <taxon>Bacillati</taxon>
        <taxon>Actinomycetota</taxon>
        <taxon>Actinomycetes</taxon>
        <taxon>Streptosporangiales</taxon>
        <taxon>Thermomonosporaceae</taxon>
        <taxon>Actinomadura</taxon>
    </lineage>
</organism>
<evidence type="ECO:0000313" key="3">
    <source>
        <dbReference type="Proteomes" id="UP001596380"/>
    </source>
</evidence>
<accession>A0ABW2CW63</accession>
<sequence>MVQMRLMHSDPDKVRAVAELVLPLLRASGVLMVGDETEIPNRRDGGLRIVVDVTAAGPAVRVTAEPGEPEDGSAAAVGDPERRRLDRP</sequence>
<dbReference type="EMBL" id="JBHSXS010000036">
    <property type="protein sequence ID" value="MFC6885265.1"/>
    <property type="molecule type" value="Genomic_DNA"/>
</dbReference>
<feature type="compositionally biased region" description="Basic and acidic residues" evidence="1">
    <location>
        <begin position="79"/>
        <end position="88"/>
    </location>
</feature>
<protein>
    <submittedName>
        <fullName evidence="2">Uncharacterized protein</fullName>
    </submittedName>
</protein>
<gene>
    <name evidence="2" type="ORF">ACFQKB_36290</name>
</gene>
<feature type="region of interest" description="Disordered" evidence="1">
    <location>
        <begin position="62"/>
        <end position="88"/>
    </location>
</feature>
<evidence type="ECO:0000313" key="2">
    <source>
        <dbReference type="EMBL" id="MFC6885265.1"/>
    </source>
</evidence>
<comment type="caution">
    <text evidence="2">The sequence shown here is derived from an EMBL/GenBank/DDBJ whole genome shotgun (WGS) entry which is preliminary data.</text>
</comment>